<dbReference type="PANTHER" id="PTHR46114:SF1">
    <property type="entry name" value="ZAD DOMAIN-CONTAINING PROTEIN"/>
    <property type="match status" value="1"/>
</dbReference>
<sequence>MNDVKFDDTMEDKERNAWLALKSIIKNFLGNHKSPEYEQAVEELLRSYQALGARMSIKIALPNLHLDYFPENCGDYSEEQGERFHRDIRVMEERKIIYVKPYEIQSPDLRSYFPKNSEKYFWTESIQCNDVSECLTADGNDNHIVSELATPMQDSERESDGTDSDESDGTLKLTYS</sequence>
<dbReference type="PANTHER" id="PTHR46114">
    <property type="entry name" value="APPLE DOMAIN-CONTAINING PROTEIN"/>
    <property type="match status" value="1"/>
</dbReference>
<proteinExistence type="predicted"/>
<reference evidence="2 3" key="1">
    <citation type="journal article" date="2022" name="Allergy">
        <title>Genome assembly and annotation of Periplaneta americana reveal a comprehensive cockroach allergen profile.</title>
        <authorList>
            <person name="Wang L."/>
            <person name="Xiong Q."/>
            <person name="Saelim N."/>
            <person name="Wang L."/>
            <person name="Nong W."/>
            <person name="Wan A.T."/>
            <person name="Shi M."/>
            <person name="Liu X."/>
            <person name="Cao Q."/>
            <person name="Hui J.H.L."/>
            <person name="Sookrung N."/>
            <person name="Leung T.F."/>
            <person name="Tungtrongchitr A."/>
            <person name="Tsui S.K.W."/>
        </authorList>
    </citation>
    <scope>NUCLEOTIDE SEQUENCE [LARGE SCALE GENOMIC DNA]</scope>
    <source>
        <strain evidence="2">PWHHKU_190912</strain>
    </source>
</reference>
<evidence type="ECO:0000256" key="1">
    <source>
        <dbReference type="SAM" id="MobiDB-lite"/>
    </source>
</evidence>
<evidence type="ECO:0000313" key="2">
    <source>
        <dbReference type="EMBL" id="KAJ4439665.1"/>
    </source>
</evidence>
<name>A0ABQ8T1U7_PERAM</name>
<organism evidence="2 3">
    <name type="scientific">Periplaneta americana</name>
    <name type="common">American cockroach</name>
    <name type="synonym">Blatta americana</name>
    <dbReference type="NCBI Taxonomy" id="6978"/>
    <lineage>
        <taxon>Eukaryota</taxon>
        <taxon>Metazoa</taxon>
        <taxon>Ecdysozoa</taxon>
        <taxon>Arthropoda</taxon>
        <taxon>Hexapoda</taxon>
        <taxon>Insecta</taxon>
        <taxon>Pterygota</taxon>
        <taxon>Neoptera</taxon>
        <taxon>Polyneoptera</taxon>
        <taxon>Dictyoptera</taxon>
        <taxon>Blattodea</taxon>
        <taxon>Blattoidea</taxon>
        <taxon>Blattidae</taxon>
        <taxon>Blattinae</taxon>
        <taxon>Periplaneta</taxon>
    </lineage>
</organism>
<keyword evidence="3" id="KW-1185">Reference proteome</keyword>
<comment type="caution">
    <text evidence="2">The sequence shown here is derived from an EMBL/GenBank/DDBJ whole genome shotgun (WGS) entry which is preliminary data.</text>
</comment>
<evidence type="ECO:0000313" key="3">
    <source>
        <dbReference type="Proteomes" id="UP001148838"/>
    </source>
</evidence>
<protein>
    <submittedName>
        <fullName evidence="2">Uncharacterized protein</fullName>
    </submittedName>
</protein>
<dbReference type="Proteomes" id="UP001148838">
    <property type="component" value="Unassembled WGS sequence"/>
</dbReference>
<accession>A0ABQ8T1U7</accession>
<dbReference type="EMBL" id="JAJSOF020000017">
    <property type="protein sequence ID" value="KAJ4439665.1"/>
    <property type="molecule type" value="Genomic_DNA"/>
</dbReference>
<gene>
    <name evidence="2" type="ORF">ANN_07793</name>
</gene>
<feature type="region of interest" description="Disordered" evidence="1">
    <location>
        <begin position="149"/>
        <end position="176"/>
    </location>
</feature>